<dbReference type="GO" id="GO:0003700">
    <property type="term" value="F:DNA-binding transcription factor activity"/>
    <property type="evidence" value="ECO:0007669"/>
    <property type="project" value="InterPro"/>
</dbReference>
<dbReference type="Proteomes" id="UP000199103">
    <property type="component" value="Chromosome I"/>
</dbReference>
<dbReference type="GO" id="GO:0004803">
    <property type="term" value="F:transposase activity"/>
    <property type="evidence" value="ECO:0007669"/>
    <property type="project" value="TreeGrafter"/>
</dbReference>
<protein>
    <submittedName>
        <fullName evidence="4">MarR family protein</fullName>
    </submittedName>
</protein>
<feature type="domain" description="Transposase IS30-like HTH" evidence="3">
    <location>
        <begin position="5"/>
        <end position="45"/>
    </location>
</feature>
<dbReference type="InterPro" id="IPR025246">
    <property type="entry name" value="IS30-like_HTH"/>
</dbReference>
<dbReference type="GO" id="GO:0032196">
    <property type="term" value="P:transposition"/>
    <property type="evidence" value="ECO:0007669"/>
    <property type="project" value="TreeGrafter"/>
</dbReference>
<dbReference type="EMBL" id="LT629772">
    <property type="protein sequence ID" value="SDT24835.1"/>
    <property type="molecule type" value="Genomic_DNA"/>
</dbReference>
<sequence length="240" mass="26565">MPGGRLTLHDRQQIASWLRRGVGRAEIARRLGRPRSTINRELERNGGPDGYRAAAAQQATRRRARRTGTGGSAARRPEAAAYGRDPAAVGDFTEEFTALMIRTGLPPMSAKVFGCLFTSDDGAFTAAELTERLRVSPASISKAVGYLEQLELITRDRHSGTRRERYVIEDDAWYRTWLASTRSIMLWATAADEGTAILGASTPAGARLRRTSDFFRLLAEDMTNAAEQRRELLQRSTPDP</sequence>
<evidence type="ECO:0000313" key="4">
    <source>
        <dbReference type="EMBL" id="SDT24835.1"/>
    </source>
</evidence>
<proteinExistence type="predicted"/>
<dbReference type="InterPro" id="IPR000835">
    <property type="entry name" value="HTH_MarR-typ"/>
</dbReference>
<dbReference type="RefSeq" id="WP_091528148.1">
    <property type="nucleotide sequence ID" value="NZ_LT629772.1"/>
</dbReference>
<dbReference type="AlphaFoldDB" id="A0A1H1YTJ3"/>
<dbReference type="SUPFAM" id="SSF46785">
    <property type="entry name" value="Winged helix' DNA-binding domain"/>
    <property type="match status" value="1"/>
</dbReference>
<feature type="domain" description="HTH marR-type" evidence="2">
    <location>
        <begin position="120"/>
        <end position="163"/>
    </location>
</feature>
<dbReference type="InterPro" id="IPR051917">
    <property type="entry name" value="Transposase-Integrase"/>
</dbReference>
<dbReference type="PANTHER" id="PTHR10948">
    <property type="entry name" value="TRANSPOSASE"/>
    <property type="match status" value="1"/>
</dbReference>
<evidence type="ECO:0000313" key="5">
    <source>
        <dbReference type="Proteomes" id="UP000199103"/>
    </source>
</evidence>
<dbReference type="Pfam" id="PF12802">
    <property type="entry name" value="MarR_2"/>
    <property type="match status" value="1"/>
</dbReference>
<dbReference type="Gene3D" id="1.10.10.10">
    <property type="entry name" value="Winged helix-like DNA-binding domain superfamily/Winged helix DNA-binding domain"/>
    <property type="match status" value="1"/>
</dbReference>
<evidence type="ECO:0000256" key="1">
    <source>
        <dbReference type="SAM" id="MobiDB-lite"/>
    </source>
</evidence>
<dbReference type="OrthoDB" id="4823987at2"/>
<accession>A0A1H1YTJ3</accession>
<dbReference type="InterPro" id="IPR036388">
    <property type="entry name" value="WH-like_DNA-bd_sf"/>
</dbReference>
<evidence type="ECO:0000259" key="2">
    <source>
        <dbReference type="Pfam" id="PF12802"/>
    </source>
</evidence>
<feature type="region of interest" description="Disordered" evidence="1">
    <location>
        <begin position="58"/>
        <end position="84"/>
    </location>
</feature>
<dbReference type="PANTHER" id="PTHR10948:SF23">
    <property type="entry name" value="TRANSPOSASE INSI FOR INSERTION SEQUENCE ELEMENT IS30A-RELATED"/>
    <property type="match status" value="1"/>
</dbReference>
<reference evidence="4 5" key="1">
    <citation type="submission" date="2016-10" db="EMBL/GenBank/DDBJ databases">
        <authorList>
            <person name="de Groot N.N."/>
        </authorList>
    </citation>
    <scope>NUCLEOTIDE SEQUENCE [LARGE SCALE GENOMIC DNA]</scope>
    <source>
        <strain evidence="4 5">DSM 21800</strain>
    </source>
</reference>
<dbReference type="GO" id="GO:0005829">
    <property type="term" value="C:cytosol"/>
    <property type="evidence" value="ECO:0007669"/>
    <property type="project" value="TreeGrafter"/>
</dbReference>
<dbReference type="STRING" id="630515.SAMN04489812_4777"/>
<gene>
    <name evidence="4" type="ORF">SAMN04489812_4777</name>
</gene>
<name>A0A1H1YTJ3_9ACTN</name>
<dbReference type="Pfam" id="PF13936">
    <property type="entry name" value="HTH_38"/>
    <property type="match status" value="1"/>
</dbReference>
<dbReference type="InterPro" id="IPR036390">
    <property type="entry name" value="WH_DNA-bd_sf"/>
</dbReference>
<evidence type="ECO:0000259" key="3">
    <source>
        <dbReference type="Pfam" id="PF13936"/>
    </source>
</evidence>
<keyword evidence="5" id="KW-1185">Reference proteome</keyword>
<dbReference type="Gene3D" id="1.10.10.60">
    <property type="entry name" value="Homeodomain-like"/>
    <property type="match status" value="1"/>
</dbReference>
<organism evidence="4 5">
    <name type="scientific">Microlunatus soli</name>
    <dbReference type="NCBI Taxonomy" id="630515"/>
    <lineage>
        <taxon>Bacteria</taxon>
        <taxon>Bacillati</taxon>
        <taxon>Actinomycetota</taxon>
        <taxon>Actinomycetes</taxon>
        <taxon>Propionibacteriales</taxon>
        <taxon>Propionibacteriaceae</taxon>
        <taxon>Microlunatus</taxon>
    </lineage>
</organism>